<feature type="region of interest" description="Disordered" evidence="1">
    <location>
        <begin position="1"/>
        <end position="24"/>
    </location>
</feature>
<reference evidence="4" key="1">
    <citation type="submission" date="2023-08" db="EMBL/GenBank/DDBJ databases">
        <authorList>
            <person name="Chen Y."/>
            <person name="Shah S."/>
            <person name="Dougan E. K."/>
            <person name="Thang M."/>
            <person name="Chan C."/>
        </authorList>
    </citation>
    <scope>NUCLEOTIDE SEQUENCE</scope>
</reference>
<dbReference type="AlphaFoldDB" id="A0AA36I3Q7"/>
<dbReference type="InterPro" id="IPR014710">
    <property type="entry name" value="RmlC-like_jellyroll"/>
</dbReference>
<gene>
    <name evidence="4" type="ORF">EVOR1521_LOCUS7902</name>
</gene>
<evidence type="ECO:0000313" key="4">
    <source>
        <dbReference type="EMBL" id="CAJ1379766.1"/>
    </source>
</evidence>
<feature type="compositionally biased region" description="Polar residues" evidence="1">
    <location>
        <begin position="354"/>
        <end position="374"/>
    </location>
</feature>
<dbReference type="SUPFAM" id="SSF51206">
    <property type="entry name" value="cAMP-binding domain-like"/>
    <property type="match status" value="1"/>
</dbReference>
<feature type="region of interest" description="Disordered" evidence="1">
    <location>
        <begin position="44"/>
        <end position="69"/>
    </location>
</feature>
<dbReference type="CDD" id="cd00038">
    <property type="entry name" value="CAP_ED"/>
    <property type="match status" value="1"/>
</dbReference>
<dbReference type="InterPro" id="IPR000595">
    <property type="entry name" value="cNMP-bd_dom"/>
</dbReference>
<dbReference type="EMBL" id="CAUJNA010000657">
    <property type="protein sequence ID" value="CAJ1379766.1"/>
    <property type="molecule type" value="Genomic_DNA"/>
</dbReference>
<dbReference type="GO" id="GO:0042391">
    <property type="term" value="P:regulation of membrane potential"/>
    <property type="evidence" value="ECO:0007669"/>
    <property type="project" value="TreeGrafter"/>
</dbReference>
<evidence type="ECO:0000259" key="2">
    <source>
        <dbReference type="PROSITE" id="PS50042"/>
    </source>
</evidence>
<comment type="caution">
    <text evidence="4">The sequence shown here is derived from an EMBL/GenBank/DDBJ whole genome shotgun (WGS) entry which is preliminary data.</text>
</comment>
<feature type="region of interest" description="Disordered" evidence="1">
    <location>
        <begin position="690"/>
        <end position="717"/>
    </location>
</feature>
<organism evidence="4 5">
    <name type="scientific">Effrenium voratum</name>
    <dbReference type="NCBI Taxonomy" id="2562239"/>
    <lineage>
        <taxon>Eukaryota</taxon>
        <taxon>Sar</taxon>
        <taxon>Alveolata</taxon>
        <taxon>Dinophyceae</taxon>
        <taxon>Suessiales</taxon>
        <taxon>Symbiodiniaceae</taxon>
        <taxon>Effrenium</taxon>
    </lineage>
</organism>
<feature type="domain" description="Cyclic nucleotide-binding" evidence="2">
    <location>
        <begin position="89"/>
        <end position="191"/>
    </location>
</feature>
<dbReference type="Pfam" id="PF00650">
    <property type="entry name" value="CRAL_TRIO"/>
    <property type="match status" value="1"/>
</dbReference>
<dbReference type="CDD" id="cd00170">
    <property type="entry name" value="SEC14"/>
    <property type="match status" value="1"/>
</dbReference>
<protein>
    <recommendedName>
        <fullName evidence="6">Cyclic nucleotide-binding domain-containing protein</fullName>
    </recommendedName>
</protein>
<feature type="domain" description="CRAL-TRIO" evidence="3">
    <location>
        <begin position="793"/>
        <end position="950"/>
    </location>
</feature>
<dbReference type="GO" id="GO:0005249">
    <property type="term" value="F:voltage-gated potassium channel activity"/>
    <property type="evidence" value="ECO:0007669"/>
    <property type="project" value="TreeGrafter"/>
</dbReference>
<keyword evidence="5" id="KW-1185">Reference proteome</keyword>
<feature type="region of interest" description="Disordered" evidence="1">
    <location>
        <begin position="321"/>
        <end position="409"/>
    </location>
</feature>
<feature type="region of interest" description="Disordered" evidence="1">
    <location>
        <begin position="642"/>
        <end position="663"/>
    </location>
</feature>
<dbReference type="PROSITE" id="PS50042">
    <property type="entry name" value="CNMP_BINDING_3"/>
    <property type="match status" value="1"/>
</dbReference>
<dbReference type="InterPro" id="IPR050818">
    <property type="entry name" value="KCNH_animal-type"/>
</dbReference>
<evidence type="ECO:0000256" key="1">
    <source>
        <dbReference type="SAM" id="MobiDB-lite"/>
    </source>
</evidence>
<dbReference type="PANTHER" id="PTHR10217">
    <property type="entry name" value="VOLTAGE AND LIGAND GATED POTASSIUM CHANNEL"/>
    <property type="match status" value="1"/>
</dbReference>
<dbReference type="PANTHER" id="PTHR10217:SF435">
    <property type="entry name" value="POTASSIUM VOLTAGE-GATED CHANNEL PROTEIN EAG"/>
    <property type="match status" value="1"/>
</dbReference>
<name>A0AA36I3Q7_9DINO</name>
<dbReference type="InterPro" id="IPR036865">
    <property type="entry name" value="CRAL-TRIO_dom_sf"/>
</dbReference>
<dbReference type="PROSITE" id="PS50191">
    <property type="entry name" value="CRAL_TRIO"/>
    <property type="match status" value="1"/>
</dbReference>
<dbReference type="InterPro" id="IPR001251">
    <property type="entry name" value="CRAL-TRIO_dom"/>
</dbReference>
<feature type="compositionally biased region" description="Basic and acidic residues" evidence="1">
    <location>
        <begin position="44"/>
        <end position="53"/>
    </location>
</feature>
<dbReference type="SUPFAM" id="SSF52087">
    <property type="entry name" value="CRAL/TRIO domain"/>
    <property type="match status" value="1"/>
</dbReference>
<accession>A0AA36I3Q7</accession>
<dbReference type="Gene3D" id="3.40.525.10">
    <property type="entry name" value="CRAL-TRIO lipid binding domain"/>
    <property type="match status" value="1"/>
</dbReference>
<sequence length="950" mass="103651">MAESSVRRLSRKIAAEGQEPGDTPSFLRKTVAVAVKGNEARQKWKQLENRCRESDDESPSKRSTRHLGTMSSPALEAIAAKEALERVPLYSACSQKCLEALAAVIRTRLVGLGAPVQLEGDTGDCMHILVRGEVEVLKGDEVQETHEDSGVFGEMASISKNPSLALRCATVRTKSLCDFKVLHREDVTQALSHFKEDAVLLERRVEERVRELREKGEMPAKKEWWRLEVRRSTQGSACSVPTEGFRTAVGQAIAGLRMRRFSTAGPGAAGPCGHSATLPLRRRMSDGAALMPSMIRNRLTSSLTSQASAASAACAAIASAAQPKIESGEPEPNSSSGEEEEVQQAQSLRVPDSEPNSGSASLSSDSPRTASTSKEPVDESPAVGCTIKFQDFPDVTSPEPVEASKMTGPSLPELERTLSTLKSSSGAFREEPDASLRARLLRRRDVALHPFNQGGPTGGFLAGASRQGMRRAQAAALRVCRKAPITAVAARHQEVTSKLPAGRLTKPTVASKVSAWRNPQLKLKLPKVFIEQSPAESVALERRTLWQEFQARSAIVCDKEVLQSIGIEMEGQRQTLIDLYSHLNPTNKACGWEEEKYPRPTVGKTHRDWLNYSAGRPTRNADCNRKISAGVRCSKEGDIWHLFGEPPHTSTGPGEQYEKTPSGHAEIRVWGQDAWDGITGMSSGSKVFQAEDHETEPAPTLLSPRPKQAVNLRASDSQKDHRSLLQVAERQVEGGIDEWLEKWCTDQVLESFQHASSKESGMNSLATALNWRKKYRAVLTGAKTPCWQGDMRVVARADSGHPVIFMSMLHQPSSASSASTVEHMAAVLEAACEAAMGGAWGFVVVCDCRGFQLSKNLDPRPAIAAMEMLKHAYRGRLRRAYMVGAPSGFGGLWRMVKGLLPKPTQEKIQFVSYKEALPEMTSLGAAKMTLAALLTHQDSTSWRFPSELDG</sequence>
<evidence type="ECO:0000259" key="3">
    <source>
        <dbReference type="PROSITE" id="PS50191"/>
    </source>
</evidence>
<dbReference type="InterPro" id="IPR018490">
    <property type="entry name" value="cNMP-bd_dom_sf"/>
</dbReference>
<dbReference type="Gene3D" id="2.60.120.10">
    <property type="entry name" value="Jelly Rolls"/>
    <property type="match status" value="1"/>
</dbReference>
<evidence type="ECO:0008006" key="6">
    <source>
        <dbReference type="Google" id="ProtNLM"/>
    </source>
</evidence>
<dbReference type="SMART" id="SM00100">
    <property type="entry name" value="cNMP"/>
    <property type="match status" value="1"/>
</dbReference>
<dbReference type="GO" id="GO:0005886">
    <property type="term" value="C:plasma membrane"/>
    <property type="evidence" value="ECO:0007669"/>
    <property type="project" value="TreeGrafter"/>
</dbReference>
<proteinExistence type="predicted"/>
<dbReference type="Proteomes" id="UP001178507">
    <property type="component" value="Unassembled WGS sequence"/>
</dbReference>
<evidence type="ECO:0000313" key="5">
    <source>
        <dbReference type="Proteomes" id="UP001178507"/>
    </source>
</evidence>